<feature type="transmembrane region" description="Helical" evidence="2">
    <location>
        <begin position="273"/>
        <end position="295"/>
    </location>
</feature>
<feature type="transmembrane region" description="Helical" evidence="2">
    <location>
        <begin position="77"/>
        <end position="100"/>
    </location>
</feature>
<evidence type="ECO:0008006" key="5">
    <source>
        <dbReference type="Google" id="ProtNLM"/>
    </source>
</evidence>
<keyword evidence="2" id="KW-1133">Transmembrane helix</keyword>
<evidence type="ECO:0000313" key="4">
    <source>
        <dbReference type="Proteomes" id="UP000198741"/>
    </source>
</evidence>
<protein>
    <recommendedName>
        <fullName evidence="5">DUF2029 domain-containing protein</fullName>
    </recommendedName>
</protein>
<name>A0A1H0SVX0_9ACTN</name>
<keyword evidence="2" id="KW-0472">Membrane</keyword>
<reference evidence="3 4" key="1">
    <citation type="submission" date="2016-10" db="EMBL/GenBank/DDBJ databases">
        <authorList>
            <person name="de Groot N.N."/>
        </authorList>
    </citation>
    <scope>NUCLEOTIDE SEQUENCE [LARGE SCALE GENOMIC DNA]</scope>
    <source>
        <strain evidence="4">P4-7,KCTC 19426,CECT 7604</strain>
    </source>
</reference>
<organism evidence="3 4">
    <name type="scientific">Nakamurella panacisegetis</name>
    <dbReference type="NCBI Taxonomy" id="1090615"/>
    <lineage>
        <taxon>Bacteria</taxon>
        <taxon>Bacillati</taxon>
        <taxon>Actinomycetota</taxon>
        <taxon>Actinomycetes</taxon>
        <taxon>Nakamurellales</taxon>
        <taxon>Nakamurellaceae</taxon>
        <taxon>Nakamurella</taxon>
    </lineage>
</organism>
<feature type="transmembrane region" description="Helical" evidence="2">
    <location>
        <begin position="221"/>
        <end position="243"/>
    </location>
</feature>
<feature type="transmembrane region" description="Helical" evidence="2">
    <location>
        <begin position="379"/>
        <end position="396"/>
    </location>
</feature>
<keyword evidence="2" id="KW-0812">Transmembrane</keyword>
<feature type="transmembrane region" description="Helical" evidence="2">
    <location>
        <begin position="166"/>
        <end position="183"/>
    </location>
</feature>
<gene>
    <name evidence="3" type="ORF">SAMN04515671_4299</name>
</gene>
<accession>A0A1H0SVX0</accession>
<sequence length="420" mass="44277">MRGVTLTSWAARRKFPLLATLALIVVAMSTSTVGADLIGQSSWSVPHDLWRTLVAGDRLRHWNVGGLYTQPTALVTFPGAALVLVPIVLVIDGAGLGLAFQTVHNPYPAAWLVAGPYEIALSASVLFAADRVAERFGATRPTRLLLALAGAVTLWSVSVRWGHPEDAVAVALFLYGALALADGRRARSAWLIGAAVAVQPLVLLAYPMVLVMLPRPKVIGYLVRSALPAVVLLGTAAAANWTATLRAVTSQPNFPSRNHPTPWTSLAPEMSNGAVAAGPGRLLAVVCAVACALVLARRLRGRAGSGVWDDAVLVEFLWWTAAALALRCVFETVMVAYYLWPVLIVALVAASRSRSRLVPVAVASAALTFLAEAPWHGPWIWWGAMTAGLAVVLAAARPAGRSTPEPAVAPTSDRTSAVAE</sequence>
<evidence type="ECO:0000256" key="2">
    <source>
        <dbReference type="SAM" id="Phobius"/>
    </source>
</evidence>
<evidence type="ECO:0000256" key="1">
    <source>
        <dbReference type="SAM" id="MobiDB-lite"/>
    </source>
</evidence>
<proteinExistence type="predicted"/>
<dbReference type="EMBL" id="LT629710">
    <property type="protein sequence ID" value="SDP45378.1"/>
    <property type="molecule type" value="Genomic_DNA"/>
</dbReference>
<feature type="region of interest" description="Disordered" evidence="1">
    <location>
        <begin position="401"/>
        <end position="420"/>
    </location>
</feature>
<feature type="transmembrane region" description="Helical" evidence="2">
    <location>
        <begin position="332"/>
        <end position="350"/>
    </location>
</feature>
<dbReference type="AlphaFoldDB" id="A0A1H0SVX0"/>
<dbReference type="STRING" id="1090615.SAMN04515671_4299"/>
<feature type="transmembrane region" description="Helical" evidence="2">
    <location>
        <begin position="109"/>
        <end position="129"/>
    </location>
</feature>
<feature type="transmembrane region" description="Helical" evidence="2">
    <location>
        <begin position="141"/>
        <end position="159"/>
    </location>
</feature>
<keyword evidence="4" id="KW-1185">Reference proteome</keyword>
<dbReference type="Proteomes" id="UP000198741">
    <property type="component" value="Chromosome I"/>
</dbReference>
<feature type="transmembrane region" description="Helical" evidence="2">
    <location>
        <begin position="189"/>
        <end position="209"/>
    </location>
</feature>
<evidence type="ECO:0000313" key="3">
    <source>
        <dbReference type="EMBL" id="SDP45378.1"/>
    </source>
</evidence>